<protein>
    <recommendedName>
        <fullName evidence="1">DUF8110 domain-containing protein</fullName>
    </recommendedName>
</protein>
<organism evidence="2 3">
    <name type="scientific">Halogeometricum rufum</name>
    <dbReference type="NCBI Taxonomy" id="553469"/>
    <lineage>
        <taxon>Archaea</taxon>
        <taxon>Methanobacteriati</taxon>
        <taxon>Methanobacteriota</taxon>
        <taxon>Stenosarchaea group</taxon>
        <taxon>Halobacteria</taxon>
        <taxon>Halobacteriales</taxon>
        <taxon>Haloferacaceae</taxon>
        <taxon>Halogeometricum</taxon>
    </lineage>
</organism>
<evidence type="ECO:0000313" key="3">
    <source>
        <dbReference type="Proteomes" id="UP000198531"/>
    </source>
</evidence>
<gene>
    <name evidence="2" type="ORF">SAMN04487947_0697</name>
</gene>
<accession>A0A1I6G7R2</accession>
<sequence>MTDDLRADYPEAAEYIEQAVTAHGEEWVLENYYQQISQLGVVMDVPEKEELPFFDADEHDTMSDEEVRKMGEALSQYRQNLIAASREATERDD</sequence>
<dbReference type="Proteomes" id="UP000198531">
    <property type="component" value="Unassembled WGS sequence"/>
</dbReference>
<dbReference type="EMBL" id="FOYT01000001">
    <property type="protein sequence ID" value="SFR38224.1"/>
    <property type="molecule type" value="Genomic_DNA"/>
</dbReference>
<dbReference type="OrthoDB" id="314927at2157"/>
<name>A0A1I6G7R2_9EURY</name>
<evidence type="ECO:0000259" key="1">
    <source>
        <dbReference type="Pfam" id="PF26415"/>
    </source>
</evidence>
<evidence type="ECO:0000313" key="2">
    <source>
        <dbReference type="EMBL" id="SFR38224.1"/>
    </source>
</evidence>
<keyword evidence="3" id="KW-1185">Reference proteome</keyword>
<proteinExistence type="predicted"/>
<dbReference type="Pfam" id="PF26415">
    <property type="entry name" value="DUF8110"/>
    <property type="match status" value="1"/>
</dbReference>
<dbReference type="RefSeq" id="WP_089806984.1">
    <property type="nucleotide sequence ID" value="NZ_FOYT01000001.1"/>
</dbReference>
<dbReference type="STRING" id="553469.SAMN04487947_0697"/>
<dbReference type="InterPro" id="IPR058423">
    <property type="entry name" value="DUF8110"/>
</dbReference>
<dbReference type="AlphaFoldDB" id="A0A1I6G7R2"/>
<reference evidence="3" key="1">
    <citation type="submission" date="2016-10" db="EMBL/GenBank/DDBJ databases">
        <authorList>
            <person name="Varghese N."/>
            <person name="Submissions S."/>
        </authorList>
    </citation>
    <scope>NUCLEOTIDE SEQUENCE [LARGE SCALE GENOMIC DNA]</scope>
    <source>
        <strain evidence="3">CGMCC 1.7736</strain>
    </source>
</reference>
<feature type="domain" description="DUF8110" evidence="1">
    <location>
        <begin position="1"/>
        <end position="88"/>
    </location>
</feature>